<feature type="active site" description="Proton acceptor" evidence="4">
    <location>
        <position position="297"/>
    </location>
</feature>
<evidence type="ECO:0000256" key="1">
    <source>
        <dbReference type="ARBA" id="ARBA00022801"/>
    </source>
</evidence>
<evidence type="ECO:0000313" key="7">
    <source>
        <dbReference type="EMBL" id="SIS75890.1"/>
    </source>
</evidence>
<feature type="region of interest" description="Disordered" evidence="5">
    <location>
        <begin position="1"/>
        <end position="48"/>
    </location>
</feature>
<evidence type="ECO:0000259" key="6">
    <source>
        <dbReference type="PROSITE" id="PS51635"/>
    </source>
</evidence>
<dbReference type="InterPro" id="IPR002641">
    <property type="entry name" value="PNPLA_dom"/>
</dbReference>
<dbReference type="Gene3D" id="3.40.1090.10">
    <property type="entry name" value="Cytosolic phospholipase A2 catalytic domain"/>
    <property type="match status" value="2"/>
</dbReference>
<dbReference type="STRING" id="80876.SAMN05421779_103482"/>
<dbReference type="Proteomes" id="UP000185678">
    <property type="component" value="Unassembled WGS sequence"/>
</dbReference>
<sequence>MSPLLSDEAPPPPRWRRWLGKLFGPRPSAPPPLAVLLPPPEAALPPTAPVLLPLPPVAFVPPAVEAPAPSPPTRPARPARPRPQTRPQPRPQPRPRNPAPLRQQEDLPLALALQGGGAHGAFTWGVLDRLLEDPALRFDSLSGTSAGAMNAVIVAYGLIDGGRPQARALLAAFWQKIAQAGALTPFRRSWIDRLDGGWSLDNSPWLALMDVARQFVSPYQTNPLGLNPLRETLLSLVDFDALRQQDQIKLHIAATNVHTGTASVFSTPEIDVQHVMASACLPFLFQAVEIDGIPHWDGGYVSNPPLSPLIRHSNTRDLLLVPINPPRRDGTPRTARDIFNRLNEITFNASLQHELHSLQQINSLIDGGLLKEGPYRRMRLHRIDADAEFHQLSASSKINTEWEFLCYLHDLGYQSAEGWLAAHRADLGRQDSLQAARLA</sequence>
<feature type="domain" description="PNPLA" evidence="6">
    <location>
        <begin position="111"/>
        <end position="310"/>
    </location>
</feature>
<reference evidence="7 8" key="1">
    <citation type="submission" date="2017-01" db="EMBL/GenBank/DDBJ databases">
        <authorList>
            <person name="Mah S.A."/>
            <person name="Swanson W.J."/>
            <person name="Moy G.W."/>
            <person name="Vacquier V.D."/>
        </authorList>
    </citation>
    <scope>NUCLEOTIDE SEQUENCE [LARGE SCALE GENOMIC DNA]</scope>
    <source>
        <strain evidence="7 8">DSM 11589</strain>
    </source>
</reference>
<dbReference type="PANTHER" id="PTHR14226:SF78">
    <property type="entry name" value="SLR0060 PROTEIN"/>
    <property type="match status" value="1"/>
</dbReference>
<protein>
    <submittedName>
        <fullName evidence="7">NTE family protein</fullName>
    </submittedName>
</protein>
<accession>A0A1N7LPY0</accession>
<evidence type="ECO:0000256" key="4">
    <source>
        <dbReference type="PROSITE-ProRule" id="PRU01161"/>
    </source>
</evidence>
<dbReference type="RefSeq" id="WP_139332852.1">
    <property type="nucleotide sequence ID" value="NZ_FTOA01000003.1"/>
</dbReference>
<evidence type="ECO:0000313" key="8">
    <source>
        <dbReference type="Proteomes" id="UP000185678"/>
    </source>
</evidence>
<dbReference type="GO" id="GO:0016042">
    <property type="term" value="P:lipid catabolic process"/>
    <property type="evidence" value="ECO:0007669"/>
    <property type="project" value="UniProtKB-UniRule"/>
</dbReference>
<gene>
    <name evidence="7" type="ORF">SAMN05421779_103482</name>
</gene>
<keyword evidence="2 4" id="KW-0442">Lipid degradation</keyword>
<dbReference type="PANTHER" id="PTHR14226">
    <property type="entry name" value="NEUROPATHY TARGET ESTERASE/SWISS CHEESE D.MELANOGASTER"/>
    <property type="match status" value="1"/>
</dbReference>
<feature type="short sequence motif" description="GXGXXG" evidence="4">
    <location>
        <begin position="115"/>
        <end position="120"/>
    </location>
</feature>
<dbReference type="InterPro" id="IPR050301">
    <property type="entry name" value="NTE"/>
</dbReference>
<dbReference type="InterPro" id="IPR016035">
    <property type="entry name" value="Acyl_Trfase/lysoPLipase"/>
</dbReference>
<feature type="short sequence motif" description="GXSXG" evidence="4">
    <location>
        <begin position="143"/>
        <end position="147"/>
    </location>
</feature>
<dbReference type="SUPFAM" id="SSF52151">
    <property type="entry name" value="FabD/lysophospholipase-like"/>
    <property type="match status" value="1"/>
</dbReference>
<feature type="compositionally biased region" description="Pro residues" evidence="5">
    <location>
        <begin position="84"/>
        <end position="98"/>
    </location>
</feature>
<organism evidence="7 8">
    <name type="scientific">Insolitispirillum peregrinum</name>
    <dbReference type="NCBI Taxonomy" id="80876"/>
    <lineage>
        <taxon>Bacteria</taxon>
        <taxon>Pseudomonadati</taxon>
        <taxon>Pseudomonadota</taxon>
        <taxon>Alphaproteobacteria</taxon>
        <taxon>Rhodospirillales</taxon>
        <taxon>Novispirillaceae</taxon>
        <taxon>Insolitispirillum</taxon>
    </lineage>
</organism>
<evidence type="ECO:0000256" key="2">
    <source>
        <dbReference type="ARBA" id="ARBA00022963"/>
    </source>
</evidence>
<evidence type="ECO:0000256" key="5">
    <source>
        <dbReference type="SAM" id="MobiDB-lite"/>
    </source>
</evidence>
<feature type="active site" description="Nucleophile" evidence="4">
    <location>
        <position position="145"/>
    </location>
</feature>
<dbReference type="GO" id="GO:0016787">
    <property type="term" value="F:hydrolase activity"/>
    <property type="evidence" value="ECO:0007669"/>
    <property type="project" value="UniProtKB-UniRule"/>
</dbReference>
<dbReference type="EMBL" id="FTOA01000003">
    <property type="protein sequence ID" value="SIS75890.1"/>
    <property type="molecule type" value="Genomic_DNA"/>
</dbReference>
<feature type="compositionally biased region" description="Pro residues" evidence="5">
    <location>
        <begin position="27"/>
        <end position="48"/>
    </location>
</feature>
<dbReference type="AlphaFoldDB" id="A0A1N7LPY0"/>
<feature type="short sequence motif" description="DGA/G" evidence="4">
    <location>
        <begin position="297"/>
        <end position="299"/>
    </location>
</feature>
<evidence type="ECO:0000256" key="3">
    <source>
        <dbReference type="ARBA" id="ARBA00023098"/>
    </source>
</evidence>
<dbReference type="OrthoDB" id="9807112at2"/>
<keyword evidence="1 4" id="KW-0378">Hydrolase</keyword>
<name>A0A1N7LPY0_9PROT</name>
<dbReference type="Pfam" id="PF01734">
    <property type="entry name" value="Patatin"/>
    <property type="match status" value="1"/>
</dbReference>
<dbReference type="PROSITE" id="PS51635">
    <property type="entry name" value="PNPLA"/>
    <property type="match status" value="1"/>
</dbReference>
<keyword evidence="8" id="KW-1185">Reference proteome</keyword>
<feature type="region of interest" description="Disordered" evidence="5">
    <location>
        <begin position="61"/>
        <end position="101"/>
    </location>
</feature>
<proteinExistence type="predicted"/>
<keyword evidence="3 4" id="KW-0443">Lipid metabolism</keyword>